<dbReference type="EMBL" id="KN882115">
    <property type="protein sequence ID" value="KIY43202.1"/>
    <property type="molecule type" value="Genomic_DNA"/>
</dbReference>
<keyword evidence="5 6" id="KW-0648">Protein biosynthesis</keyword>
<dbReference type="GO" id="GO:0016282">
    <property type="term" value="C:eukaryotic 43S preinitiation complex"/>
    <property type="evidence" value="ECO:0007669"/>
    <property type="project" value="UniProtKB-UniRule"/>
</dbReference>
<dbReference type="GO" id="GO:0043614">
    <property type="term" value="C:multi-eIF complex"/>
    <property type="evidence" value="ECO:0007669"/>
    <property type="project" value="TreeGrafter"/>
</dbReference>
<dbReference type="HAMAP" id="MF_03000">
    <property type="entry name" value="eIF3a"/>
    <property type="match status" value="1"/>
</dbReference>
<dbReference type="Gene3D" id="4.10.860.10">
    <property type="entry name" value="UVR domain"/>
    <property type="match status" value="1"/>
</dbReference>
<dbReference type="SMART" id="SM00088">
    <property type="entry name" value="PINT"/>
    <property type="match status" value="1"/>
</dbReference>
<evidence type="ECO:0000256" key="2">
    <source>
        <dbReference type="ARBA" id="ARBA00022490"/>
    </source>
</evidence>
<dbReference type="PANTHER" id="PTHR14005">
    <property type="entry name" value="EUKARYOTIC TRANSLATION INITIATION FACTOR 3, THETA SUBUNIT"/>
    <property type="match status" value="1"/>
</dbReference>
<evidence type="ECO:0000313" key="9">
    <source>
        <dbReference type="EMBL" id="KIY43202.1"/>
    </source>
</evidence>
<comment type="subunit">
    <text evidence="6">Component of the eukaryotic translation initiation factor 3 (eIF-3) complex.</text>
</comment>
<dbReference type="Pfam" id="PF01399">
    <property type="entry name" value="PCI"/>
    <property type="match status" value="1"/>
</dbReference>
<dbReference type="PROSITE" id="PS50250">
    <property type="entry name" value="PCI"/>
    <property type="match status" value="1"/>
</dbReference>
<dbReference type="Gene3D" id="1.25.40.860">
    <property type="match status" value="2"/>
</dbReference>
<feature type="compositionally biased region" description="Basic and acidic residues" evidence="7">
    <location>
        <begin position="891"/>
        <end position="916"/>
    </location>
</feature>
<sequence length="1032" mass="116500">MAPTSKPEMILKQAEGLISVGQTHAALQALTEMFGSKRIRSTPLTTLEPIMMRFVDLCVELGKGRTAKEGLMQYKNIAQNTSVASVEAVITRFILKADEKVRVAQARAAEAAVPVEVDDLEASETPESILLGAVSGDGSRDRTDRALVTPSLKFLWEAYRTSLETLKNNARLETIYQTIAQQAFRFCLEHQRKVEFRRLCDTLRLHLANVAKYAHQTHAINLGDADTLQHHLDTRFAQLNTSVALELWQEAFRSVEDVHNLVAMAKNAPRPAIMANYYHNLARIFLMSSNTLFHAAACARHYAVASPSLGSAEHTRLAGALLVAILAVPPTTAPAPDAARHTRLTALLGLNAAPNRAGLLREAVAVALKWAPPIVCTLYDLLEVDFDPLALPARIAPLLKELAADEAYAPYLPLLHRALLSRLLQQLSQVYETLTMNTLHDLVAPLREVCDVAKSDIYSPETMEAFVMATARRGELSVRIDHAQDCIVFVDTPFAIDGSGPNAGASTSATQPEGIQPTAVELVRTRLSSIAVCLHRALEALATTVVGSIAQDSAEASGDVGALIAAVAAERSTLALRRALISRRRELLSELHVRQEKEAASKRVEQERRERAEREVREREEVKRRDTERRMREVRDIEMRRAQEYAANLVELGILKKGEVEKLADVDTEGLISIQVQQIEKDKREMSERLARMNKRIDHVERAYRLVERPLLTEDYKKQLEADRAAFEALQEQRRADARRQWEERIETKRRLARMWDIYNSRRDELVRRRGEEFATKKERAHRKVEEEKAKRRKQILAQREAERLREEEEERQRLEQEAKEEQERREVEERERLERERSEQERREREEKERKEAEERRAAELKAEERAAAERKAREEERAKTNEIARLQARRAEEAEARRAAERAEKEREKVERVRPNPFGSARPVPTRAADATDGWRRSSAAPATAVTPPSRPETPAAGEGKFRPGGGKGWREREAARQQQAEQATRTATGSGNVTPARAASPAPEPTKDEDGFIPVPSKQVWKPRRLGRV</sequence>
<evidence type="ECO:0000256" key="3">
    <source>
        <dbReference type="ARBA" id="ARBA00022540"/>
    </source>
</evidence>
<dbReference type="PANTHER" id="PTHR14005:SF0">
    <property type="entry name" value="EUKARYOTIC TRANSLATION INITIATION FACTOR 3 SUBUNIT A"/>
    <property type="match status" value="1"/>
</dbReference>
<dbReference type="InterPro" id="IPR054711">
    <property type="entry name" value="eIF3a_PCI_TPR-like"/>
</dbReference>
<feature type="compositionally biased region" description="Low complexity" evidence="7">
    <location>
        <begin position="939"/>
        <end position="950"/>
    </location>
</feature>
<comment type="similarity">
    <text evidence="6">Belongs to the eIF-3 subunit A family.</text>
</comment>
<keyword evidence="2 6" id="KW-0963">Cytoplasm</keyword>
<name>A0A0D6ZZD5_9AGAR</name>
<accession>A0A0D6ZZD5</accession>
<dbReference type="AlphaFoldDB" id="A0A0D6ZZD5"/>
<dbReference type="GO" id="GO:0001732">
    <property type="term" value="P:formation of cytoplasmic translation initiation complex"/>
    <property type="evidence" value="ECO:0007669"/>
    <property type="project" value="UniProtKB-UniRule"/>
</dbReference>
<organism evidence="9 10">
    <name type="scientific">Fistulina hepatica ATCC 64428</name>
    <dbReference type="NCBI Taxonomy" id="1128425"/>
    <lineage>
        <taxon>Eukaryota</taxon>
        <taxon>Fungi</taxon>
        <taxon>Dikarya</taxon>
        <taxon>Basidiomycota</taxon>
        <taxon>Agaricomycotina</taxon>
        <taxon>Agaricomycetes</taxon>
        <taxon>Agaricomycetidae</taxon>
        <taxon>Agaricales</taxon>
        <taxon>Fistulinaceae</taxon>
        <taxon>Fistulina</taxon>
    </lineage>
</organism>
<dbReference type="InterPro" id="IPR027512">
    <property type="entry name" value="EIF3A"/>
</dbReference>
<proteinExistence type="inferred from homology"/>
<dbReference type="OrthoDB" id="18884at2759"/>
<evidence type="ECO:0000256" key="7">
    <source>
        <dbReference type="SAM" id="MobiDB-lite"/>
    </source>
</evidence>
<feature type="region of interest" description="Disordered" evidence="7">
    <location>
        <begin position="598"/>
        <end position="619"/>
    </location>
</feature>
<dbReference type="GO" id="GO:0003743">
    <property type="term" value="F:translation initiation factor activity"/>
    <property type="evidence" value="ECO:0007669"/>
    <property type="project" value="UniProtKB-UniRule"/>
</dbReference>
<dbReference type="GO" id="GO:0071541">
    <property type="term" value="C:eukaryotic translation initiation factor 3 complex, eIF3m"/>
    <property type="evidence" value="ECO:0007669"/>
    <property type="project" value="TreeGrafter"/>
</dbReference>
<feature type="region of interest" description="Disordered" evidence="7">
    <location>
        <begin position="808"/>
        <end position="1032"/>
    </location>
</feature>
<keyword evidence="10" id="KW-1185">Reference proteome</keyword>
<feature type="domain" description="PCI" evidence="8">
    <location>
        <begin position="314"/>
        <end position="494"/>
    </location>
</feature>
<dbReference type="FunFam" id="4.10.860.10:FF:000001">
    <property type="entry name" value="Eukaryotic translation initiation factor 3 subunit A"/>
    <property type="match status" value="1"/>
</dbReference>
<dbReference type="GO" id="GO:0003729">
    <property type="term" value="F:mRNA binding"/>
    <property type="evidence" value="ECO:0007669"/>
    <property type="project" value="TreeGrafter"/>
</dbReference>
<keyword evidence="4 6" id="KW-0694">RNA-binding</keyword>
<dbReference type="GO" id="GO:0033290">
    <property type="term" value="C:eukaryotic 48S preinitiation complex"/>
    <property type="evidence" value="ECO:0007669"/>
    <property type="project" value="UniProtKB-UniRule"/>
</dbReference>
<gene>
    <name evidence="6" type="primary">TIF32</name>
    <name evidence="9" type="ORF">FISHEDRAFT_53973</name>
</gene>
<evidence type="ECO:0000256" key="4">
    <source>
        <dbReference type="ARBA" id="ARBA00022884"/>
    </source>
</evidence>
<comment type="function">
    <text evidence="6">RNA-binding component of the eukaryotic translation initiation factor 3 (eIF-3) complex, which is involved in protein synthesis of a specialized repertoire of mRNAs and, together with other initiation factors, stimulates binding of mRNA and methionyl-tRNAi to the 40S ribosome. The eIF-3 complex specifically targets and initiates translation of a subset of mRNAs involved in cell proliferation.</text>
</comment>
<keyword evidence="3 6" id="KW-0396">Initiation factor</keyword>
<evidence type="ECO:0000313" key="10">
    <source>
        <dbReference type="Proteomes" id="UP000054144"/>
    </source>
</evidence>
<reference evidence="9 10" key="1">
    <citation type="journal article" date="2015" name="Fungal Genet. Biol.">
        <title>Evolution of novel wood decay mechanisms in Agaricales revealed by the genome sequences of Fistulina hepatica and Cylindrobasidium torrendii.</title>
        <authorList>
            <person name="Floudas D."/>
            <person name="Held B.W."/>
            <person name="Riley R."/>
            <person name="Nagy L.G."/>
            <person name="Koehler G."/>
            <person name="Ransdell A.S."/>
            <person name="Younus H."/>
            <person name="Chow J."/>
            <person name="Chiniquy J."/>
            <person name="Lipzen A."/>
            <person name="Tritt A."/>
            <person name="Sun H."/>
            <person name="Haridas S."/>
            <person name="LaButti K."/>
            <person name="Ohm R.A."/>
            <person name="Kues U."/>
            <person name="Blanchette R.A."/>
            <person name="Grigoriev I.V."/>
            <person name="Minto R.E."/>
            <person name="Hibbett D.S."/>
        </authorList>
    </citation>
    <scope>NUCLEOTIDE SEQUENCE [LARGE SCALE GENOMIC DNA]</scope>
    <source>
        <strain evidence="9 10">ATCC 64428</strain>
    </source>
</reference>
<dbReference type="InterPro" id="IPR000717">
    <property type="entry name" value="PCI_dom"/>
</dbReference>
<feature type="compositionally biased region" description="Basic and acidic residues" evidence="7">
    <location>
        <begin position="808"/>
        <end position="884"/>
    </location>
</feature>
<dbReference type="GO" id="GO:0002188">
    <property type="term" value="P:translation reinitiation"/>
    <property type="evidence" value="ECO:0007669"/>
    <property type="project" value="TreeGrafter"/>
</dbReference>
<evidence type="ECO:0000256" key="6">
    <source>
        <dbReference type="HAMAP-Rule" id="MF_03000"/>
    </source>
</evidence>
<feature type="compositionally biased region" description="Low complexity" evidence="7">
    <location>
        <begin position="979"/>
        <end position="991"/>
    </location>
</feature>
<evidence type="ECO:0000259" key="8">
    <source>
        <dbReference type="PROSITE" id="PS50250"/>
    </source>
</evidence>
<protein>
    <recommendedName>
        <fullName evidence="6">Eukaryotic translation initiation factor 3 subunit A</fullName>
        <shortName evidence="6">eIF3a</shortName>
    </recommendedName>
    <alternativeName>
        <fullName evidence="6">Eukaryotic translation initiation factor 3 110 kDa subunit homolog</fullName>
        <shortName evidence="6">eIF3 p110</shortName>
    </alternativeName>
    <alternativeName>
        <fullName evidence="6">Translation initiation factor eIF3, p110 subunit homolog</fullName>
    </alternativeName>
</protein>
<keyword evidence="6" id="KW-0175">Coiled coil</keyword>
<dbReference type="Proteomes" id="UP000054144">
    <property type="component" value="Unassembled WGS sequence"/>
</dbReference>
<comment type="subcellular location">
    <subcellularLocation>
        <location evidence="1 6">Cytoplasm</location>
    </subcellularLocation>
</comment>
<evidence type="ECO:0000256" key="1">
    <source>
        <dbReference type="ARBA" id="ARBA00004496"/>
    </source>
</evidence>
<feature type="coiled-coil region" evidence="6">
    <location>
        <begin position="676"/>
        <end position="733"/>
    </location>
</feature>
<evidence type="ECO:0000256" key="5">
    <source>
        <dbReference type="ARBA" id="ARBA00022917"/>
    </source>
</evidence>
<dbReference type="GO" id="GO:0071540">
    <property type="term" value="C:eukaryotic translation initiation factor 3 complex, eIF3e"/>
    <property type="evidence" value="ECO:0007669"/>
    <property type="project" value="TreeGrafter"/>
</dbReference>
<dbReference type="Pfam" id="PF22591">
    <property type="entry name" value="eIF3a_PCI_TPR-like"/>
    <property type="match status" value="1"/>
</dbReference>